<dbReference type="Gene3D" id="2.120.10.30">
    <property type="entry name" value="TolB, C-terminal domain"/>
    <property type="match status" value="1"/>
</dbReference>
<dbReference type="Pfam" id="PF08450">
    <property type="entry name" value="SGL"/>
    <property type="match status" value="1"/>
</dbReference>
<evidence type="ECO:0000259" key="2">
    <source>
        <dbReference type="Pfam" id="PF07171"/>
    </source>
</evidence>
<evidence type="ECO:0000256" key="1">
    <source>
        <dbReference type="ARBA" id="ARBA00022801"/>
    </source>
</evidence>
<reference evidence="6" key="1">
    <citation type="submission" date="2016-10" db="EMBL/GenBank/DDBJ databases">
        <authorList>
            <person name="Varghese N."/>
            <person name="Submissions S."/>
        </authorList>
    </citation>
    <scope>NUCLEOTIDE SEQUENCE [LARGE SCALE GENOMIC DNA]</scope>
    <source>
        <strain evidence="6">IBRC-M 10761</strain>
    </source>
</reference>
<evidence type="ECO:0000259" key="4">
    <source>
        <dbReference type="Pfam" id="PF08450"/>
    </source>
</evidence>
<organism evidence="5 6">
    <name type="scientific">Cyclobacterium xiamenense</name>
    <dbReference type="NCBI Taxonomy" id="1297121"/>
    <lineage>
        <taxon>Bacteria</taxon>
        <taxon>Pseudomonadati</taxon>
        <taxon>Bacteroidota</taxon>
        <taxon>Cytophagia</taxon>
        <taxon>Cytophagales</taxon>
        <taxon>Cyclobacteriaceae</taxon>
        <taxon>Cyclobacterium</taxon>
    </lineage>
</organism>
<dbReference type="InterPro" id="IPR013658">
    <property type="entry name" value="SGL"/>
</dbReference>
<dbReference type="InterPro" id="IPR010799">
    <property type="entry name" value="MlrC_C"/>
</dbReference>
<dbReference type="PANTHER" id="PTHR47572">
    <property type="entry name" value="LIPOPROTEIN-RELATED"/>
    <property type="match status" value="1"/>
</dbReference>
<dbReference type="Pfam" id="PF07171">
    <property type="entry name" value="MlrC_C"/>
    <property type="match status" value="1"/>
</dbReference>
<dbReference type="AlphaFoldDB" id="A0A1H6X2F6"/>
<gene>
    <name evidence="5" type="ORF">SAMN05192553_102922</name>
</gene>
<dbReference type="SUPFAM" id="SSF63829">
    <property type="entry name" value="Calcium-dependent phosphotriesterase"/>
    <property type="match status" value="1"/>
</dbReference>
<dbReference type="Pfam" id="PF07364">
    <property type="entry name" value="DUF1485"/>
    <property type="match status" value="1"/>
</dbReference>
<evidence type="ECO:0000259" key="3">
    <source>
        <dbReference type="Pfam" id="PF07364"/>
    </source>
</evidence>
<dbReference type="STRING" id="1416801.SAMN05192553_102922"/>
<feature type="domain" description="Microcystin LR degradation protein MlrC C-terminal" evidence="2">
    <location>
        <begin position="295"/>
        <end position="473"/>
    </location>
</feature>
<keyword evidence="1" id="KW-0378">Hydrolase</keyword>
<protein>
    <submittedName>
        <fullName evidence="5">Microcystin degradation protein MlrC, contains DUF1485 domain</fullName>
    </submittedName>
</protein>
<accession>A0A1H6X2F6</accession>
<proteinExistence type="predicted"/>
<dbReference type="InterPro" id="IPR015995">
    <property type="entry name" value="MlrC_N"/>
</dbReference>
<feature type="domain" description="Microcystin LR degradation protein MlrC N-terminal" evidence="3">
    <location>
        <begin position="2"/>
        <end position="282"/>
    </location>
</feature>
<dbReference type="PANTHER" id="PTHR47572:SF4">
    <property type="entry name" value="LACTONASE DRP35"/>
    <property type="match status" value="1"/>
</dbReference>
<keyword evidence="6" id="KW-1185">Reference proteome</keyword>
<evidence type="ECO:0000313" key="6">
    <source>
        <dbReference type="Proteomes" id="UP000199403"/>
    </source>
</evidence>
<dbReference type="EMBL" id="FNZH01000002">
    <property type="protein sequence ID" value="SEJ20767.1"/>
    <property type="molecule type" value="Genomic_DNA"/>
</dbReference>
<dbReference type="InterPro" id="IPR051262">
    <property type="entry name" value="SMP-30/CGR1_Lactonase"/>
</dbReference>
<dbReference type="GO" id="GO:0016787">
    <property type="term" value="F:hydrolase activity"/>
    <property type="evidence" value="ECO:0007669"/>
    <property type="project" value="UniProtKB-KW"/>
</dbReference>
<sequence>MGIYHESNTFLEKQTTREDFENGHLLYGAALLDEYRDAYHEIGGMLEVMDSEPDFEIVPLFYAEATPGGSLSADVTDFLLAEVKHLLTGALPLDGLLVVPHGAAVSEAYSDFDGYWLRLTREILGPRLPIMGTIDPHCNLSYEMVAAVNALVAYKTNPHVDQRAVGREAASLLVGALKGRISPTMHAIQCRFAISIEMQHTASSPCKELYQVAEEIAKQSAILSTSIVLGFPYADVPEMGTSFIVIADRVDHAARAGLHKLNEYALENHRKFSGKKMDLDALPEAMRQAQKPLLLLDMGDNVGGGGPGDSTFLLELLEESPDTNGFMCICDPEAVATIRDSPGSGFISLTVGGKTDRLHGKPQKMAVKLLGMVDGKFSEKEPRHGGQVHFTMGETAIVKTRGGNTLMLTSLRTVPFSLQQLVHFGIDPAQFEILVAKGVQAPLAAYQAVCKSVIRVNTPGVTCADMRQFEYRNRRHPLFPLDVLSFPKGRGAGLPEPAQLKPELLHNWEYYTEGPVVGSEGSVYFTDLLGKHILKYEKGSVSHWADGNRPNGQAILPGGGHLVCDSGSGHVVRYAADGKRIGAVSPERIDGERVHCPNDISLDSGKGFYFSDSVREVGRVYFVGWDGSAHCVAKNLDYPNGLFFLRESQVLWVAESYKNRILKFDLKLPADHPDYRQVFASLPYHPTNRLTGNLPDGLAMDAEERLWVAHYGMQAVQVLSREGKLLATYDSGIPLTSNLCFVDDEVWITGGFSEPGPGSLTKLRVGIEGYPIS</sequence>
<feature type="domain" description="SMP-30/Gluconolactonase/LRE-like region" evidence="4">
    <location>
        <begin position="512"/>
        <end position="742"/>
    </location>
</feature>
<dbReference type="InterPro" id="IPR011042">
    <property type="entry name" value="6-blade_b-propeller_TolB-like"/>
</dbReference>
<evidence type="ECO:0000313" key="5">
    <source>
        <dbReference type="EMBL" id="SEJ20767.1"/>
    </source>
</evidence>
<dbReference type="Proteomes" id="UP000199403">
    <property type="component" value="Unassembled WGS sequence"/>
</dbReference>
<name>A0A1H6X2F6_9BACT</name>